<evidence type="ECO:0000256" key="1">
    <source>
        <dbReference type="SAM" id="MobiDB-lite"/>
    </source>
</evidence>
<keyword evidence="3" id="KW-1185">Reference proteome</keyword>
<organism evidence="2 3">
    <name type="scientific">Lentithecium fluviatile CBS 122367</name>
    <dbReference type="NCBI Taxonomy" id="1168545"/>
    <lineage>
        <taxon>Eukaryota</taxon>
        <taxon>Fungi</taxon>
        <taxon>Dikarya</taxon>
        <taxon>Ascomycota</taxon>
        <taxon>Pezizomycotina</taxon>
        <taxon>Dothideomycetes</taxon>
        <taxon>Pleosporomycetidae</taxon>
        <taxon>Pleosporales</taxon>
        <taxon>Massarineae</taxon>
        <taxon>Lentitheciaceae</taxon>
        <taxon>Lentithecium</taxon>
    </lineage>
</organism>
<protein>
    <submittedName>
        <fullName evidence="2">Uncharacterized protein</fullName>
    </submittedName>
</protein>
<name>A0A6G1IYV6_9PLEO</name>
<feature type="region of interest" description="Disordered" evidence="1">
    <location>
        <begin position="134"/>
        <end position="183"/>
    </location>
</feature>
<evidence type="ECO:0000313" key="2">
    <source>
        <dbReference type="EMBL" id="KAF2683437.1"/>
    </source>
</evidence>
<proteinExistence type="predicted"/>
<dbReference type="EMBL" id="MU005584">
    <property type="protein sequence ID" value="KAF2683437.1"/>
    <property type="molecule type" value="Genomic_DNA"/>
</dbReference>
<sequence length="183" mass="21150">MPAHATAWDRARPTAIIRRNWRRRCQKLSPRPFPHAFEQKPAYQWAAIQRLCHRRVHRRNETFFRLGSTARPKHSHNPSWVAVSDGQTKDSVIAGDLHSPMRCRCRRTKPRADFARRAGRIEGGRAAVRWHESCSAADEKQGRGISDAPPWEKRMGEAQNASLDWPFPSQGPVQALKRLHRRN</sequence>
<reference evidence="2" key="1">
    <citation type="journal article" date="2020" name="Stud. Mycol.">
        <title>101 Dothideomycetes genomes: a test case for predicting lifestyles and emergence of pathogens.</title>
        <authorList>
            <person name="Haridas S."/>
            <person name="Albert R."/>
            <person name="Binder M."/>
            <person name="Bloem J."/>
            <person name="Labutti K."/>
            <person name="Salamov A."/>
            <person name="Andreopoulos B."/>
            <person name="Baker S."/>
            <person name="Barry K."/>
            <person name="Bills G."/>
            <person name="Bluhm B."/>
            <person name="Cannon C."/>
            <person name="Castanera R."/>
            <person name="Culley D."/>
            <person name="Daum C."/>
            <person name="Ezra D."/>
            <person name="Gonzalez J."/>
            <person name="Henrissat B."/>
            <person name="Kuo A."/>
            <person name="Liang C."/>
            <person name="Lipzen A."/>
            <person name="Lutzoni F."/>
            <person name="Magnuson J."/>
            <person name="Mondo S."/>
            <person name="Nolan M."/>
            <person name="Ohm R."/>
            <person name="Pangilinan J."/>
            <person name="Park H.-J."/>
            <person name="Ramirez L."/>
            <person name="Alfaro M."/>
            <person name="Sun H."/>
            <person name="Tritt A."/>
            <person name="Yoshinaga Y."/>
            <person name="Zwiers L.-H."/>
            <person name="Turgeon B."/>
            <person name="Goodwin S."/>
            <person name="Spatafora J."/>
            <person name="Crous P."/>
            <person name="Grigoriev I."/>
        </authorList>
    </citation>
    <scope>NUCLEOTIDE SEQUENCE</scope>
    <source>
        <strain evidence="2">CBS 122367</strain>
    </source>
</reference>
<evidence type="ECO:0000313" key="3">
    <source>
        <dbReference type="Proteomes" id="UP000799291"/>
    </source>
</evidence>
<accession>A0A6G1IYV6</accession>
<dbReference type="AlphaFoldDB" id="A0A6G1IYV6"/>
<dbReference type="Proteomes" id="UP000799291">
    <property type="component" value="Unassembled WGS sequence"/>
</dbReference>
<gene>
    <name evidence="2" type="ORF">K458DRAFT_404977</name>
</gene>